<feature type="binding site" evidence="1">
    <location>
        <position position="97"/>
    </location>
    <ligand>
        <name>Mn(2+)</name>
        <dbReference type="ChEBI" id="CHEBI:29035"/>
        <label>2</label>
    </ligand>
</feature>
<feature type="binding site" evidence="1">
    <location>
        <position position="158"/>
    </location>
    <ligand>
        <name>Mn(2+)</name>
        <dbReference type="ChEBI" id="CHEBI:29035"/>
        <label>2</label>
    </ligand>
</feature>
<dbReference type="Proteomes" id="UP000824159">
    <property type="component" value="Unassembled WGS sequence"/>
</dbReference>
<dbReference type="SUPFAM" id="SSF53187">
    <property type="entry name" value="Zn-dependent exopeptidases"/>
    <property type="match status" value="1"/>
</dbReference>
<dbReference type="PIRSF" id="PIRSF005962">
    <property type="entry name" value="Pept_M20D_amidohydro"/>
    <property type="match status" value="1"/>
</dbReference>
<comment type="caution">
    <text evidence="3">The sequence shown here is derived from an EMBL/GenBank/DDBJ whole genome shotgun (WGS) entry which is preliminary data.</text>
</comment>
<feature type="domain" description="Peptidase M20 dimerisation" evidence="2">
    <location>
        <begin position="179"/>
        <end position="298"/>
    </location>
</feature>
<dbReference type="PANTHER" id="PTHR11014">
    <property type="entry name" value="PEPTIDASE M20 FAMILY MEMBER"/>
    <property type="match status" value="1"/>
</dbReference>
<proteinExistence type="predicted"/>
<dbReference type="AlphaFoldDB" id="A0A9D1HBW6"/>
<comment type="cofactor">
    <cofactor evidence="1">
        <name>Mn(2+)</name>
        <dbReference type="ChEBI" id="CHEBI:29035"/>
    </cofactor>
    <text evidence="1">The Mn(2+) ion enhances activity.</text>
</comment>
<evidence type="ECO:0000259" key="2">
    <source>
        <dbReference type="Pfam" id="PF07687"/>
    </source>
</evidence>
<organism evidence="3 4">
    <name type="scientific">Candidatus Allocopromorpha excrementavium</name>
    <dbReference type="NCBI Taxonomy" id="2840741"/>
    <lineage>
        <taxon>Bacteria</taxon>
        <taxon>Bacillati</taxon>
        <taxon>Bacillota</taxon>
        <taxon>Clostridia</taxon>
        <taxon>Eubacteriales</taxon>
        <taxon>Eubacteriaceae</taxon>
        <taxon>Eubacteriaceae incertae sedis</taxon>
        <taxon>Candidatus Allocopromorpha</taxon>
    </lineage>
</organism>
<dbReference type="Gene3D" id="3.30.70.360">
    <property type="match status" value="1"/>
</dbReference>
<dbReference type="InterPro" id="IPR011650">
    <property type="entry name" value="Peptidase_M20_dimer"/>
</dbReference>
<dbReference type="EMBL" id="DVLX01000009">
    <property type="protein sequence ID" value="HIT98739.1"/>
    <property type="molecule type" value="Genomic_DNA"/>
</dbReference>
<dbReference type="GO" id="GO:0016787">
    <property type="term" value="F:hydrolase activity"/>
    <property type="evidence" value="ECO:0007669"/>
    <property type="project" value="InterPro"/>
</dbReference>
<evidence type="ECO:0000313" key="4">
    <source>
        <dbReference type="Proteomes" id="UP000824159"/>
    </source>
</evidence>
<dbReference type="Pfam" id="PF01546">
    <property type="entry name" value="Peptidase_M20"/>
    <property type="match status" value="1"/>
</dbReference>
<feature type="binding site" evidence="1">
    <location>
        <position position="370"/>
    </location>
    <ligand>
        <name>Mn(2+)</name>
        <dbReference type="ChEBI" id="CHEBI:29035"/>
        <label>2</label>
    </ligand>
</feature>
<keyword evidence="1" id="KW-0479">Metal-binding</keyword>
<sequence>MAENNISYAEKLKNHRRSLHMIPELDRNLPETKKYLLSVLEKLDCSLTFLCDSGICAFFDRGAKDTYGFRSDMDGLPVSEANNCSYASTHEGKMHACGHDGHMSMVLTFGEYIDKTKNLNHNVLLIFQPAEETLGGAEEICKSGIIEKYNVTRIFGIHLWPFINKGLISSKPGALMPKSAEINIDINGKAAHGTAPYEGCDALYISADFVKRTYKAHSQIPGAIKRFAGDAGDLSYIPCSTPEEKTLIHFGRLQSGYARNIVSDYTHILGTVRAFSEERFDMIISLLEKNLDDISREYGCGTGFSHSEGYPPLINDKALYRDVLPVLENLPCGYEEMSDPLMISEDFSFYGKYAPSVFFVLGTGTGIPLHSTDFDFDESILMSGFELYKALIKN</sequence>
<protein>
    <submittedName>
        <fullName evidence="3">M20/M25/M40 family metallo-hydrolase</fullName>
    </submittedName>
</protein>
<dbReference type="InterPro" id="IPR017439">
    <property type="entry name" value="Amidohydrolase"/>
</dbReference>
<feature type="binding site" evidence="1">
    <location>
        <position position="132"/>
    </location>
    <ligand>
        <name>Mn(2+)</name>
        <dbReference type="ChEBI" id="CHEBI:29035"/>
        <label>2</label>
    </ligand>
</feature>
<reference evidence="3" key="1">
    <citation type="submission" date="2020-10" db="EMBL/GenBank/DDBJ databases">
        <authorList>
            <person name="Gilroy R."/>
        </authorList>
    </citation>
    <scope>NUCLEOTIDE SEQUENCE</scope>
    <source>
        <strain evidence="3">CHK176-22527</strain>
    </source>
</reference>
<reference evidence="3" key="2">
    <citation type="journal article" date="2021" name="PeerJ">
        <title>Extensive microbial diversity within the chicken gut microbiome revealed by metagenomics and culture.</title>
        <authorList>
            <person name="Gilroy R."/>
            <person name="Ravi A."/>
            <person name="Getino M."/>
            <person name="Pursley I."/>
            <person name="Horton D.L."/>
            <person name="Alikhan N.F."/>
            <person name="Baker D."/>
            <person name="Gharbi K."/>
            <person name="Hall N."/>
            <person name="Watson M."/>
            <person name="Adriaenssens E.M."/>
            <person name="Foster-Nyarko E."/>
            <person name="Jarju S."/>
            <person name="Secka A."/>
            <person name="Antonio M."/>
            <person name="Oren A."/>
            <person name="Chaudhuri R.R."/>
            <person name="La Ragione R."/>
            <person name="Hildebrand F."/>
            <person name="Pallen M.J."/>
        </authorList>
    </citation>
    <scope>NUCLEOTIDE SEQUENCE</scope>
    <source>
        <strain evidence="3">CHK176-22527</strain>
    </source>
</reference>
<dbReference type="Pfam" id="PF07687">
    <property type="entry name" value="M20_dimer"/>
    <property type="match status" value="1"/>
</dbReference>
<dbReference type="InterPro" id="IPR002933">
    <property type="entry name" value="Peptidase_M20"/>
</dbReference>
<keyword evidence="1" id="KW-0464">Manganese</keyword>
<dbReference type="PANTHER" id="PTHR11014:SF63">
    <property type="entry name" value="METALLOPEPTIDASE, PUTATIVE (AFU_ORTHOLOGUE AFUA_6G09600)-RELATED"/>
    <property type="match status" value="1"/>
</dbReference>
<dbReference type="GO" id="GO:0046872">
    <property type="term" value="F:metal ion binding"/>
    <property type="evidence" value="ECO:0007669"/>
    <property type="project" value="UniProtKB-KW"/>
</dbReference>
<evidence type="ECO:0000313" key="3">
    <source>
        <dbReference type="EMBL" id="HIT98739.1"/>
    </source>
</evidence>
<dbReference type="SUPFAM" id="SSF55031">
    <property type="entry name" value="Bacterial exopeptidase dimerisation domain"/>
    <property type="match status" value="1"/>
</dbReference>
<dbReference type="InterPro" id="IPR036264">
    <property type="entry name" value="Bact_exopeptidase_dim_dom"/>
</dbReference>
<gene>
    <name evidence="3" type="ORF">IAD12_00605</name>
</gene>
<accession>A0A9D1HBW6</accession>
<feature type="binding site" evidence="1">
    <location>
        <position position="99"/>
    </location>
    <ligand>
        <name>Mn(2+)</name>
        <dbReference type="ChEBI" id="CHEBI:29035"/>
        <label>2</label>
    </ligand>
</feature>
<evidence type="ECO:0000256" key="1">
    <source>
        <dbReference type="PIRSR" id="PIRSR005962-1"/>
    </source>
</evidence>
<name>A0A9D1HBW6_9FIRM</name>
<dbReference type="Gene3D" id="3.40.630.10">
    <property type="entry name" value="Zn peptidases"/>
    <property type="match status" value="1"/>
</dbReference>